<comment type="catalytic activity">
    <reaction evidence="20">
        <text>L-seryl-[protein] + ATP = O-phospho-L-seryl-[protein] + ADP + H(+)</text>
        <dbReference type="Rhea" id="RHEA:17989"/>
        <dbReference type="Rhea" id="RHEA-COMP:9863"/>
        <dbReference type="Rhea" id="RHEA-COMP:11604"/>
        <dbReference type="ChEBI" id="CHEBI:15378"/>
        <dbReference type="ChEBI" id="CHEBI:29999"/>
        <dbReference type="ChEBI" id="CHEBI:30616"/>
        <dbReference type="ChEBI" id="CHEBI:83421"/>
        <dbReference type="ChEBI" id="CHEBI:456216"/>
        <dbReference type="EC" id="2.7.11.1"/>
    </reaction>
</comment>
<dbReference type="FunFam" id="3.80.10.10:FF:000041">
    <property type="entry name" value="LRR receptor-like serine/threonine-protein kinase ERECTA"/>
    <property type="match status" value="1"/>
</dbReference>
<dbReference type="Gene3D" id="1.10.510.10">
    <property type="entry name" value="Transferase(Phosphotransferase) domain 1"/>
    <property type="match status" value="1"/>
</dbReference>
<evidence type="ECO:0000256" key="12">
    <source>
        <dbReference type="ARBA" id="ARBA00022741"/>
    </source>
</evidence>
<dbReference type="Pfam" id="PF07714">
    <property type="entry name" value="PK_Tyr_Ser-Thr"/>
    <property type="match status" value="1"/>
</dbReference>
<keyword evidence="4" id="KW-1003">Cell membrane</keyword>
<evidence type="ECO:0000256" key="16">
    <source>
        <dbReference type="ARBA" id="ARBA00023136"/>
    </source>
</evidence>
<dbReference type="Gene3D" id="3.30.200.20">
    <property type="entry name" value="Phosphorylase Kinase, domain 1"/>
    <property type="match status" value="1"/>
</dbReference>
<dbReference type="PANTHER" id="PTHR27008:SF577">
    <property type="entry name" value="PROTEIN KINASE DOMAIN-CONTAINING PROTEIN"/>
    <property type="match status" value="1"/>
</dbReference>
<evidence type="ECO:0000259" key="21">
    <source>
        <dbReference type="PROSITE" id="PS50011"/>
    </source>
</evidence>
<dbReference type="Pfam" id="PF00560">
    <property type="entry name" value="LRR_1"/>
    <property type="match status" value="3"/>
</dbReference>
<keyword evidence="13" id="KW-0418">Kinase</keyword>
<evidence type="ECO:0000256" key="11">
    <source>
        <dbReference type="ARBA" id="ARBA00022737"/>
    </source>
</evidence>
<dbReference type="EMBL" id="BJWL01000015">
    <property type="protein sequence ID" value="GFZ02221.1"/>
    <property type="molecule type" value="Genomic_DNA"/>
</dbReference>
<dbReference type="Gene3D" id="3.80.10.10">
    <property type="entry name" value="Ribonuclease Inhibitor"/>
    <property type="match status" value="2"/>
</dbReference>
<keyword evidence="10" id="KW-0732">Signal</keyword>
<keyword evidence="11" id="KW-0677">Repeat</keyword>
<dbReference type="PROSITE" id="PS00108">
    <property type="entry name" value="PROTEIN_KINASE_ST"/>
    <property type="match status" value="1"/>
</dbReference>
<keyword evidence="8" id="KW-0808">Transferase</keyword>
<gene>
    <name evidence="22" type="ORF">Acr_15g0008290</name>
</gene>
<evidence type="ECO:0000256" key="19">
    <source>
        <dbReference type="ARBA" id="ARBA00047899"/>
    </source>
</evidence>
<evidence type="ECO:0000256" key="8">
    <source>
        <dbReference type="ARBA" id="ARBA00022679"/>
    </source>
</evidence>
<dbReference type="Pfam" id="PF08263">
    <property type="entry name" value="LRRNT_2"/>
    <property type="match status" value="1"/>
</dbReference>
<evidence type="ECO:0000256" key="17">
    <source>
        <dbReference type="ARBA" id="ARBA00023170"/>
    </source>
</evidence>
<dbReference type="GO" id="GO:0005886">
    <property type="term" value="C:plasma membrane"/>
    <property type="evidence" value="ECO:0007669"/>
    <property type="project" value="UniProtKB-SubCell"/>
</dbReference>
<dbReference type="InterPro" id="IPR001245">
    <property type="entry name" value="Ser-Thr/Tyr_kinase_cat_dom"/>
</dbReference>
<comment type="caution">
    <text evidence="22">The sequence shown here is derived from an EMBL/GenBank/DDBJ whole genome shotgun (WGS) entry which is preliminary data.</text>
</comment>
<dbReference type="OrthoDB" id="676979at2759"/>
<comment type="catalytic activity">
    <reaction evidence="19">
        <text>L-threonyl-[protein] + ATP = O-phospho-L-threonyl-[protein] + ADP + H(+)</text>
        <dbReference type="Rhea" id="RHEA:46608"/>
        <dbReference type="Rhea" id="RHEA-COMP:11060"/>
        <dbReference type="Rhea" id="RHEA-COMP:11605"/>
        <dbReference type="ChEBI" id="CHEBI:15378"/>
        <dbReference type="ChEBI" id="CHEBI:30013"/>
        <dbReference type="ChEBI" id="CHEBI:30616"/>
        <dbReference type="ChEBI" id="CHEBI:61977"/>
        <dbReference type="ChEBI" id="CHEBI:456216"/>
        <dbReference type="EC" id="2.7.11.1"/>
    </reaction>
</comment>
<keyword evidence="9" id="KW-0812">Transmembrane</keyword>
<keyword evidence="17 22" id="KW-0675">Receptor</keyword>
<feature type="domain" description="Protein kinase" evidence="21">
    <location>
        <begin position="423"/>
        <end position="698"/>
    </location>
</feature>
<comment type="similarity">
    <text evidence="2">Belongs to the protein kinase superfamily. Ser/Thr protein kinase family.</text>
</comment>
<keyword evidence="23" id="KW-1185">Reference proteome</keyword>
<evidence type="ECO:0000256" key="6">
    <source>
        <dbReference type="ARBA" id="ARBA00022553"/>
    </source>
</evidence>
<reference evidence="22 23" key="1">
    <citation type="submission" date="2019-07" db="EMBL/GenBank/DDBJ databases">
        <title>De Novo Assembly of kiwifruit Actinidia rufa.</title>
        <authorList>
            <person name="Sugita-Konishi S."/>
            <person name="Sato K."/>
            <person name="Mori E."/>
            <person name="Abe Y."/>
            <person name="Kisaki G."/>
            <person name="Hamano K."/>
            <person name="Suezawa K."/>
            <person name="Otani M."/>
            <person name="Fukuda T."/>
            <person name="Manabe T."/>
            <person name="Gomi K."/>
            <person name="Tabuchi M."/>
            <person name="Akimitsu K."/>
            <person name="Kataoka I."/>
        </authorList>
    </citation>
    <scope>NUCLEOTIDE SEQUENCE [LARGE SCALE GENOMIC DNA]</scope>
    <source>
        <strain evidence="23">cv. Fuchu</strain>
    </source>
</reference>
<dbReference type="InterPro" id="IPR051809">
    <property type="entry name" value="Plant_receptor-like_S/T_kinase"/>
</dbReference>
<keyword evidence="14" id="KW-0067">ATP-binding</keyword>
<keyword evidence="15" id="KW-1133">Transmembrane helix</keyword>
<dbReference type="InterPro" id="IPR001611">
    <property type="entry name" value="Leu-rich_rpt"/>
</dbReference>
<evidence type="ECO:0000256" key="18">
    <source>
        <dbReference type="ARBA" id="ARBA00023180"/>
    </source>
</evidence>
<evidence type="ECO:0000256" key="9">
    <source>
        <dbReference type="ARBA" id="ARBA00022692"/>
    </source>
</evidence>
<dbReference type="FunFam" id="1.10.510.10:FF:000358">
    <property type="entry name" value="Putative leucine-rich repeat receptor-like serine/threonine-protein kinase"/>
    <property type="match status" value="1"/>
</dbReference>
<evidence type="ECO:0000256" key="5">
    <source>
        <dbReference type="ARBA" id="ARBA00022527"/>
    </source>
</evidence>
<evidence type="ECO:0000313" key="23">
    <source>
        <dbReference type="Proteomes" id="UP000585474"/>
    </source>
</evidence>
<evidence type="ECO:0000256" key="1">
    <source>
        <dbReference type="ARBA" id="ARBA00004162"/>
    </source>
</evidence>
<dbReference type="AlphaFoldDB" id="A0A7J0FU60"/>
<evidence type="ECO:0000256" key="4">
    <source>
        <dbReference type="ARBA" id="ARBA00022475"/>
    </source>
</evidence>
<dbReference type="InterPro" id="IPR000719">
    <property type="entry name" value="Prot_kinase_dom"/>
</dbReference>
<keyword evidence="7" id="KW-0433">Leucine-rich repeat</keyword>
<name>A0A7J0FU60_9ERIC</name>
<evidence type="ECO:0000256" key="13">
    <source>
        <dbReference type="ARBA" id="ARBA00022777"/>
    </source>
</evidence>
<keyword evidence="12" id="KW-0547">Nucleotide-binding</keyword>
<dbReference type="InterPro" id="IPR013210">
    <property type="entry name" value="LRR_N_plant-typ"/>
</dbReference>
<evidence type="ECO:0000256" key="2">
    <source>
        <dbReference type="ARBA" id="ARBA00008684"/>
    </source>
</evidence>
<comment type="subcellular location">
    <subcellularLocation>
        <location evidence="1">Cell membrane</location>
        <topology evidence="1">Single-pass membrane protein</topology>
    </subcellularLocation>
</comment>
<evidence type="ECO:0000256" key="10">
    <source>
        <dbReference type="ARBA" id="ARBA00022729"/>
    </source>
</evidence>
<sequence>MGLRILQSFVCSVPMLWCLSMLLLLYTASQRTALAATRLGGNEIDHFALLSIKAQITHDPMLITSSWNDSLHFCQWKGVLCGRRHQRVTRLNLPSYNLAGSISPAIGNLSFLRLVNLMNNSFQGEIPHEMGWLFRLRGVIPASFGNLSSLEFLSARENKLEGNIPGSIANASRLEILDLQHNKFSPGVAVDFGNLKNLSKLFLSTSGLGTGDVNDLDFISTLVNCSELVELYIGNNGFGGVLPNSIANLSTQLQHLIVGGNQISGNIPTDIGNLVSLNTLHMINNKLTGSIPTSIGKLHKFQLVAFARNKLSGEIPSSIGNLTLLTKLWLGENILQGNIPSSLGNCKGEVPVHGVFKNASVVSVSRNNKLCGGIPTFKLPKCPLDEPRKKKIKMRKQPSLASSLMNFPRKISYEKLLKATNGFSSANLIATGNFGSLYKGILHPSDQKAIAVKVLHQQSREAIKSFMAECRALRNTRHRNVIKIAVFPPIGDDQEQPRSLSFLQRLNIAIDVAFALDYLHNHCHIPVVHCDIKPSNILLDGDMTAHVGNFGIARLLQQHDIREISDGQTSSVCLRGSIGYIAPEYGMGAAVSTSGDMYSYGVLLLEMFTEKIPIDGMFKNGQNLHKYTKMALSENMIEIVDQKQLEEEEGTRTNSRTPMTMEKIHECLFLILRIGIACSEESPRDRMTVVEVSREFFLIKDKLLMRRT</sequence>
<evidence type="ECO:0000256" key="7">
    <source>
        <dbReference type="ARBA" id="ARBA00022614"/>
    </source>
</evidence>
<dbReference type="InterPro" id="IPR011009">
    <property type="entry name" value="Kinase-like_dom_sf"/>
</dbReference>
<keyword evidence="5" id="KW-0723">Serine/threonine-protein kinase</keyword>
<proteinExistence type="inferred from homology"/>
<dbReference type="SUPFAM" id="SSF56112">
    <property type="entry name" value="Protein kinase-like (PK-like)"/>
    <property type="match status" value="1"/>
</dbReference>
<dbReference type="InterPro" id="IPR032675">
    <property type="entry name" value="LRR_dom_sf"/>
</dbReference>
<dbReference type="EC" id="2.7.11.1" evidence="3"/>
<evidence type="ECO:0000256" key="15">
    <source>
        <dbReference type="ARBA" id="ARBA00022989"/>
    </source>
</evidence>
<dbReference type="Proteomes" id="UP000585474">
    <property type="component" value="Unassembled WGS sequence"/>
</dbReference>
<keyword evidence="6" id="KW-0597">Phosphoprotein</keyword>
<dbReference type="GO" id="GO:0004674">
    <property type="term" value="F:protein serine/threonine kinase activity"/>
    <property type="evidence" value="ECO:0007669"/>
    <property type="project" value="UniProtKB-KW"/>
</dbReference>
<evidence type="ECO:0000256" key="14">
    <source>
        <dbReference type="ARBA" id="ARBA00022840"/>
    </source>
</evidence>
<organism evidence="22 23">
    <name type="scientific">Actinidia rufa</name>
    <dbReference type="NCBI Taxonomy" id="165716"/>
    <lineage>
        <taxon>Eukaryota</taxon>
        <taxon>Viridiplantae</taxon>
        <taxon>Streptophyta</taxon>
        <taxon>Embryophyta</taxon>
        <taxon>Tracheophyta</taxon>
        <taxon>Spermatophyta</taxon>
        <taxon>Magnoliopsida</taxon>
        <taxon>eudicotyledons</taxon>
        <taxon>Gunneridae</taxon>
        <taxon>Pentapetalae</taxon>
        <taxon>asterids</taxon>
        <taxon>Ericales</taxon>
        <taxon>Actinidiaceae</taxon>
        <taxon>Actinidia</taxon>
    </lineage>
</organism>
<dbReference type="PROSITE" id="PS50011">
    <property type="entry name" value="PROTEIN_KINASE_DOM"/>
    <property type="match status" value="1"/>
</dbReference>
<dbReference type="PANTHER" id="PTHR27008">
    <property type="entry name" value="OS04G0122200 PROTEIN"/>
    <property type="match status" value="1"/>
</dbReference>
<dbReference type="SMART" id="SM00220">
    <property type="entry name" value="S_TKc"/>
    <property type="match status" value="1"/>
</dbReference>
<keyword evidence="16" id="KW-0472">Membrane</keyword>
<protein>
    <recommendedName>
        <fullName evidence="3">non-specific serine/threonine protein kinase</fullName>
        <ecNumber evidence="3">2.7.11.1</ecNumber>
    </recommendedName>
</protein>
<evidence type="ECO:0000256" key="20">
    <source>
        <dbReference type="ARBA" id="ARBA00048679"/>
    </source>
</evidence>
<dbReference type="SUPFAM" id="SSF52058">
    <property type="entry name" value="L domain-like"/>
    <property type="match status" value="1"/>
</dbReference>
<accession>A0A7J0FU60</accession>
<evidence type="ECO:0000313" key="22">
    <source>
        <dbReference type="EMBL" id="GFZ02221.1"/>
    </source>
</evidence>
<dbReference type="GO" id="GO:0005524">
    <property type="term" value="F:ATP binding"/>
    <property type="evidence" value="ECO:0007669"/>
    <property type="project" value="UniProtKB-KW"/>
</dbReference>
<keyword evidence="18" id="KW-0325">Glycoprotein</keyword>
<dbReference type="Pfam" id="PF00069">
    <property type="entry name" value="Pkinase"/>
    <property type="match status" value="1"/>
</dbReference>
<dbReference type="InterPro" id="IPR008271">
    <property type="entry name" value="Ser/Thr_kinase_AS"/>
</dbReference>
<evidence type="ECO:0000256" key="3">
    <source>
        <dbReference type="ARBA" id="ARBA00012513"/>
    </source>
</evidence>